<dbReference type="HOGENOM" id="CLU_033918_0_0_1"/>
<dbReference type="OrthoDB" id="2564485at2759"/>
<sequence length="461" mass="49958">MGWFSLDYPVTRSFQWRWLGPLSFVGACIAIILLTVLNVALVGYETITIFSADFNTTQSFWYDTFMPYRKPAPGAICDSHVFNVGDTFTTNYTIFAWSIQSIEKANAGASGVSYNGTQLTNCDVTWIYVSGDLRTWSIDFSVVMSCKDAGMFDVSASTSFTISSLPGILAPLLGYSRSVNREAKGDGRSIILDRLIRTASEDLGDRVGLAYNASSGASPVVFSLQSSPGKFCPDSMGNTDCATKPPTFNVDYISSVDARGTLVQNYPDGPSNVPKIMDAMLTPVVLNLLQTVYAAVRLDLGIDSQNNFILHKEVMPQTLNSTFPVTATTPANPGNIGLASHLFSSWSNPNATDSTGTDYSWMWQFIPEVVAPGPAAIQVVYLCHVQSLKSPGSLIISVLVAVLSMFSSGWAVYLLVLGTLAKRHPDSNYCEAHLSEKTHSEAPPPFPQPYHAVASGYEGKQ</sequence>
<dbReference type="EMBL" id="KN831784">
    <property type="protein sequence ID" value="KIM40016.1"/>
    <property type="molecule type" value="Genomic_DNA"/>
</dbReference>
<gene>
    <name evidence="3" type="ORF">M413DRAFT_12033</name>
</gene>
<evidence type="ECO:0000313" key="3">
    <source>
        <dbReference type="EMBL" id="KIM40016.1"/>
    </source>
</evidence>
<proteinExistence type="predicted"/>
<feature type="region of interest" description="Disordered" evidence="1">
    <location>
        <begin position="438"/>
        <end position="461"/>
    </location>
</feature>
<accession>A0A0C3C8U1</accession>
<dbReference type="Proteomes" id="UP000053424">
    <property type="component" value="Unassembled WGS sequence"/>
</dbReference>
<evidence type="ECO:0000313" key="4">
    <source>
        <dbReference type="Proteomes" id="UP000053424"/>
    </source>
</evidence>
<protein>
    <recommendedName>
        <fullName evidence="5">Transmembrane protein</fullName>
    </recommendedName>
</protein>
<evidence type="ECO:0000256" key="1">
    <source>
        <dbReference type="SAM" id="MobiDB-lite"/>
    </source>
</evidence>
<keyword evidence="2" id="KW-1133">Transmembrane helix</keyword>
<feature type="transmembrane region" description="Helical" evidence="2">
    <location>
        <begin position="394"/>
        <end position="416"/>
    </location>
</feature>
<keyword evidence="4" id="KW-1185">Reference proteome</keyword>
<reference evidence="4" key="2">
    <citation type="submission" date="2015-01" db="EMBL/GenBank/DDBJ databases">
        <title>Evolutionary Origins and Diversification of the Mycorrhizal Mutualists.</title>
        <authorList>
            <consortium name="DOE Joint Genome Institute"/>
            <consortium name="Mycorrhizal Genomics Consortium"/>
            <person name="Kohler A."/>
            <person name="Kuo A."/>
            <person name="Nagy L.G."/>
            <person name="Floudas D."/>
            <person name="Copeland A."/>
            <person name="Barry K.W."/>
            <person name="Cichocki N."/>
            <person name="Veneault-Fourrey C."/>
            <person name="LaButti K."/>
            <person name="Lindquist E.A."/>
            <person name="Lipzen A."/>
            <person name="Lundell T."/>
            <person name="Morin E."/>
            <person name="Murat C."/>
            <person name="Riley R."/>
            <person name="Ohm R."/>
            <person name="Sun H."/>
            <person name="Tunlid A."/>
            <person name="Henrissat B."/>
            <person name="Grigoriev I.V."/>
            <person name="Hibbett D.S."/>
            <person name="Martin F."/>
        </authorList>
    </citation>
    <scope>NUCLEOTIDE SEQUENCE [LARGE SCALE GENOMIC DNA]</scope>
    <source>
        <strain evidence="4">h7</strain>
    </source>
</reference>
<keyword evidence="2" id="KW-0472">Membrane</keyword>
<name>A0A0C3C8U1_HEBCY</name>
<dbReference type="STRING" id="686832.A0A0C3C8U1"/>
<organism evidence="3 4">
    <name type="scientific">Hebeloma cylindrosporum</name>
    <dbReference type="NCBI Taxonomy" id="76867"/>
    <lineage>
        <taxon>Eukaryota</taxon>
        <taxon>Fungi</taxon>
        <taxon>Dikarya</taxon>
        <taxon>Basidiomycota</taxon>
        <taxon>Agaricomycotina</taxon>
        <taxon>Agaricomycetes</taxon>
        <taxon>Agaricomycetidae</taxon>
        <taxon>Agaricales</taxon>
        <taxon>Agaricineae</taxon>
        <taxon>Hymenogastraceae</taxon>
        <taxon>Hebeloma</taxon>
    </lineage>
</organism>
<feature type="transmembrane region" description="Helical" evidence="2">
    <location>
        <begin position="21"/>
        <end position="44"/>
    </location>
</feature>
<evidence type="ECO:0008006" key="5">
    <source>
        <dbReference type="Google" id="ProtNLM"/>
    </source>
</evidence>
<reference evidence="3 4" key="1">
    <citation type="submission" date="2014-04" db="EMBL/GenBank/DDBJ databases">
        <authorList>
            <consortium name="DOE Joint Genome Institute"/>
            <person name="Kuo A."/>
            <person name="Gay G."/>
            <person name="Dore J."/>
            <person name="Kohler A."/>
            <person name="Nagy L.G."/>
            <person name="Floudas D."/>
            <person name="Copeland A."/>
            <person name="Barry K.W."/>
            <person name="Cichocki N."/>
            <person name="Veneault-Fourrey C."/>
            <person name="LaButti K."/>
            <person name="Lindquist E.A."/>
            <person name="Lipzen A."/>
            <person name="Lundell T."/>
            <person name="Morin E."/>
            <person name="Murat C."/>
            <person name="Sun H."/>
            <person name="Tunlid A."/>
            <person name="Henrissat B."/>
            <person name="Grigoriev I.V."/>
            <person name="Hibbett D.S."/>
            <person name="Martin F."/>
            <person name="Nordberg H.P."/>
            <person name="Cantor M.N."/>
            <person name="Hua S.X."/>
        </authorList>
    </citation>
    <scope>NUCLEOTIDE SEQUENCE [LARGE SCALE GENOMIC DNA]</scope>
    <source>
        <strain evidence="4">h7</strain>
    </source>
</reference>
<keyword evidence="2" id="KW-0812">Transmembrane</keyword>
<evidence type="ECO:0000256" key="2">
    <source>
        <dbReference type="SAM" id="Phobius"/>
    </source>
</evidence>
<dbReference type="AlphaFoldDB" id="A0A0C3C8U1"/>